<organism evidence="2 3">
    <name type="scientific">Paenibacillus aurantiacus</name>
    <dbReference type="NCBI Taxonomy" id="1936118"/>
    <lineage>
        <taxon>Bacteria</taxon>
        <taxon>Bacillati</taxon>
        <taxon>Bacillota</taxon>
        <taxon>Bacilli</taxon>
        <taxon>Bacillales</taxon>
        <taxon>Paenibacillaceae</taxon>
        <taxon>Paenibacillus</taxon>
    </lineage>
</organism>
<protein>
    <submittedName>
        <fullName evidence="2">ABC transporter substrate-binding protein</fullName>
    </submittedName>
</protein>
<dbReference type="InterPro" id="IPR027939">
    <property type="entry name" value="NMT1/THI5"/>
</dbReference>
<dbReference type="PROSITE" id="PS51257">
    <property type="entry name" value="PROKAR_LIPOPROTEIN"/>
    <property type="match status" value="1"/>
</dbReference>
<dbReference type="SUPFAM" id="SSF53850">
    <property type="entry name" value="Periplasmic binding protein-like II"/>
    <property type="match status" value="1"/>
</dbReference>
<evidence type="ECO:0000313" key="3">
    <source>
        <dbReference type="Proteomes" id="UP001589747"/>
    </source>
</evidence>
<gene>
    <name evidence="2" type="ORF">ACFFSY_34410</name>
</gene>
<dbReference type="PANTHER" id="PTHR31528:SF3">
    <property type="entry name" value="THIAMINE BIOSYNTHESIS PROTEIN HI_0357-RELATED"/>
    <property type="match status" value="1"/>
</dbReference>
<proteinExistence type="predicted"/>
<dbReference type="InterPro" id="IPR015168">
    <property type="entry name" value="SsuA/THI5"/>
</dbReference>
<evidence type="ECO:0000259" key="1">
    <source>
        <dbReference type="Pfam" id="PF09084"/>
    </source>
</evidence>
<reference evidence="2 3" key="1">
    <citation type="submission" date="2024-09" db="EMBL/GenBank/DDBJ databases">
        <authorList>
            <person name="Sun Q."/>
            <person name="Mori K."/>
        </authorList>
    </citation>
    <scope>NUCLEOTIDE SEQUENCE [LARGE SCALE GENOMIC DNA]</scope>
    <source>
        <strain evidence="2 3">TISTR 2452</strain>
    </source>
</reference>
<comment type="caution">
    <text evidence="2">The sequence shown here is derived from an EMBL/GenBank/DDBJ whole genome shotgun (WGS) entry which is preliminary data.</text>
</comment>
<dbReference type="Gene3D" id="3.40.190.10">
    <property type="entry name" value="Periplasmic binding protein-like II"/>
    <property type="match status" value="2"/>
</dbReference>
<dbReference type="Proteomes" id="UP001589747">
    <property type="component" value="Unassembled WGS sequence"/>
</dbReference>
<dbReference type="PANTHER" id="PTHR31528">
    <property type="entry name" value="4-AMINO-5-HYDROXYMETHYL-2-METHYLPYRIMIDINE PHOSPHATE SYNTHASE THI11-RELATED"/>
    <property type="match status" value="1"/>
</dbReference>
<keyword evidence="3" id="KW-1185">Reference proteome</keyword>
<dbReference type="EMBL" id="JBHMDO010000055">
    <property type="protein sequence ID" value="MFB9331055.1"/>
    <property type="molecule type" value="Genomic_DNA"/>
</dbReference>
<dbReference type="Pfam" id="PF09084">
    <property type="entry name" value="NMT1"/>
    <property type="match status" value="1"/>
</dbReference>
<accession>A0ABV5L0Q9</accession>
<sequence>MLNRWTFGDGKKSLPMRGFAATALAAMLVIVAGCGGNGGNSGPAEPANAGVSDNAAATTANAEAKEPLALKIVLNWFAKHEHGGLYAAEAKNYYKDAGLDVTIEPGGPGVSSIQLVASGKADFGIAHADQILQARQEGIPLVALATTFQISPQAIMYHGDQPIDGFDDLHGRSVFIQQGQPYWEFLKHKYELSDAKELAYTGQHANFINDETSASQSFVSGEPFALKAQGVDVKTMLVADSGYKPYAAVIYTTEKFLQAHPDETKAFIGATVQGWNYYKDNVDEITAKLLEVNPNMKKEELEFGEETQREFIFGHQAAEHGVGYMTEARWTELMKQLVEIGLLKKELDVESVFTTDYLPEA</sequence>
<feature type="domain" description="SsuA/THI5-like" evidence="1">
    <location>
        <begin position="81"/>
        <end position="282"/>
    </location>
</feature>
<dbReference type="RefSeq" id="WP_377503026.1">
    <property type="nucleotide sequence ID" value="NZ_JBHMDO010000055.1"/>
</dbReference>
<name>A0ABV5L0Q9_9BACL</name>
<evidence type="ECO:0000313" key="2">
    <source>
        <dbReference type="EMBL" id="MFB9331055.1"/>
    </source>
</evidence>